<dbReference type="Proteomes" id="UP000323856">
    <property type="component" value="Unassembled WGS sequence"/>
</dbReference>
<comment type="catalytic activity">
    <reaction evidence="8 9">
        <text>L-2,4-diaminobutanoate + acetyl-CoA = (2S)-4-acetamido-2-aminobutanoate + CoA + H(+)</text>
        <dbReference type="Rhea" id="RHEA:16901"/>
        <dbReference type="ChEBI" id="CHEBI:15378"/>
        <dbReference type="ChEBI" id="CHEBI:57287"/>
        <dbReference type="ChEBI" id="CHEBI:57288"/>
        <dbReference type="ChEBI" id="CHEBI:58761"/>
        <dbReference type="ChEBI" id="CHEBI:58929"/>
        <dbReference type="EC" id="2.3.1.178"/>
    </reaction>
</comment>
<dbReference type="InterPro" id="IPR000182">
    <property type="entry name" value="GNAT_dom"/>
</dbReference>
<dbReference type="GO" id="GO:0019491">
    <property type="term" value="P:ectoine biosynthetic process"/>
    <property type="evidence" value="ECO:0007669"/>
    <property type="project" value="UniProtKB-UniPathway"/>
</dbReference>
<evidence type="ECO:0000256" key="4">
    <source>
        <dbReference type="ARBA" id="ARBA00012355"/>
    </source>
</evidence>
<comment type="function">
    <text evidence="1 9">Catalyzes the acetylation of L-2,4-diaminobutyrate (DABA) to gamma-N-acetyl-alpha,gamma-diaminobutyric acid (ADABA) with acetyl coenzyme A.</text>
</comment>
<proteinExistence type="inferred from homology"/>
<dbReference type="Pfam" id="PF00583">
    <property type="entry name" value="Acetyltransf_1"/>
    <property type="match status" value="1"/>
</dbReference>
<evidence type="ECO:0000256" key="5">
    <source>
        <dbReference type="ARBA" id="ARBA00017935"/>
    </source>
</evidence>
<dbReference type="PROSITE" id="PS51186">
    <property type="entry name" value="GNAT"/>
    <property type="match status" value="1"/>
</dbReference>
<comment type="caution">
    <text evidence="11">The sequence shown here is derived from an EMBL/GenBank/DDBJ whole genome shotgun (WGS) entry which is preliminary data.</text>
</comment>
<evidence type="ECO:0000256" key="1">
    <source>
        <dbReference type="ARBA" id="ARBA00003741"/>
    </source>
</evidence>
<comment type="pathway">
    <text evidence="2 9">Amine and polyamine biosynthesis; ectoine biosynthesis; L-ectoine from L-aspartate 4-semialdehyde: step 2/3.</text>
</comment>
<dbReference type="UniPathway" id="UPA00067">
    <property type="reaction ID" value="UER00122"/>
</dbReference>
<dbReference type="InterPro" id="IPR016181">
    <property type="entry name" value="Acyl_CoA_acyltransferase"/>
</dbReference>
<gene>
    <name evidence="9 11" type="primary">ectA</name>
    <name evidence="11" type="ORF">FQ154_02330</name>
</gene>
<evidence type="ECO:0000256" key="7">
    <source>
        <dbReference type="ARBA" id="ARBA00023315"/>
    </source>
</evidence>
<evidence type="ECO:0000256" key="9">
    <source>
        <dbReference type="RuleBase" id="RU365045"/>
    </source>
</evidence>
<dbReference type="NCBIfam" id="TIGR02406">
    <property type="entry name" value="ectoine_EctA"/>
    <property type="match status" value="1"/>
</dbReference>
<dbReference type="EC" id="2.3.1.178" evidence="4 9"/>
<feature type="domain" description="N-acetyltransferase" evidence="10">
    <location>
        <begin position="12"/>
        <end position="162"/>
    </location>
</feature>
<dbReference type="GO" id="GO:0033816">
    <property type="term" value="F:diaminobutyrate acetyltransferase activity"/>
    <property type="evidence" value="ECO:0007669"/>
    <property type="project" value="UniProtKB-EC"/>
</dbReference>
<dbReference type="CDD" id="cd04301">
    <property type="entry name" value="NAT_SF"/>
    <property type="match status" value="1"/>
</dbReference>
<dbReference type="OrthoDB" id="2436196at2"/>
<evidence type="ECO:0000259" key="10">
    <source>
        <dbReference type="PROSITE" id="PS51186"/>
    </source>
</evidence>
<name>A0A5B0ENN8_9MICC</name>
<dbReference type="InterPro" id="IPR012772">
    <property type="entry name" value="Ectoine_EctA"/>
</dbReference>
<keyword evidence="6 9" id="KW-0808">Transferase</keyword>
<dbReference type="AlphaFoldDB" id="A0A5B0ENN8"/>
<accession>A0A5B0ENN8</accession>
<comment type="similarity">
    <text evidence="3 9">Belongs to the acetyltransferase family. EctA subfamily.</text>
</comment>
<reference evidence="11 12" key="1">
    <citation type="submission" date="2019-07" db="EMBL/GenBank/DDBJ databases">
        <title>Analysis of the biochemical properties, biological activity and biotechnological potential of siderophores and biosurfactants produced by Antarctic psychrotolerant bacteria.</title>
        <authorList>
            <person name="Styczynski M."/>
            <person name="Krucon T."/>
            <person name="Decewicz P."/>
            <person name="Dziewit L."/>
        </authorList>
    </citation>
    <scope>NUCLEOTIDE SEQUENCE [LARGE SCALE GENOMIC DNA]</scope>
    <source>
        <strain evidence="11 12">ANT_H27</strain>
    </source>
</reference>
<evidence type="ECO:0000313" key="11">
    <source>
        <dbReference type="EMBL" id="KAA0979501.1"/>
    </source>
</evidence>
<dbReference type="SUPFAM" id="SSF55729">
    <property type="entry name" value="Acyl-CoA N-acyltransferases (Nat)"/>
    <property type="match status" value="1"/>
</dbReference>
<protein>
    <recommendedName>
        <fullName evidence="5 9">L-2,4-diaminobutyric acid acetyltransferase</fullName>
        <shortName evidence="9">DABA acetyltransferase</shortName>
        <ecNumber evidence="4 9">2.3.1.178</ecNumber>
    </recommendedName>
</protein>
<organism evidence="11 12">
    <name type="scientific">Paeniglutamicibacter gangotriensis</name>
    <dbReference type="NCBI Taxonomy" id="254787"/>
    <lineage>
        <taxon>Bacteria</taxon>
        <taxon>Bacillati</taxon>
        <taxon>Actinomycetota</taxon>
        <taxon>Actinomycetes</taxon>
        <taxon>Micrococcales</taxon>
        <taxon>Micrococcaceae</taxon>
        <taxon>Paeniglutamicibacter</taxon>
    </lineage>
</organism>
<evidence type="ECO:0000256" key="8">
    <source>
        <dbReference type="ARBA" id="ARBA00048924"/>
    </source>
</evidence>
<keyword evidence="7 9" id="KW-0012">Acyltransferase</keyword>
<dbReference type="EMBL" id="VOBL01000002">
    <property type="protein sequence ID" value="KAA0979501.1"/>
    <property type="molecule type" value="Genomic_DNA"/>
</dbReference>
<dbReference type="Gene3D" id="3.40.630.30">
    <property type="match status" value="1"/>
</dbReference>
<sequence>MVEELENTMSEATFRQPAVTDGKTLWQMATDSQVLDVNTSYAYLLWCRDFAQTSIIAEIDGVTAGFITGYLRPDAPGTLMVWQVAVGADFQQRGLAASMLDELATRCGVEEVETTVTDDNAPSNRLFTRFAERHEAQMTRTALFTPEMYPDAHDTEFLYRIGPLNRGSNISMPELATAGSR</sequence>
<evidence type="ECO:0000313" key="12">
    <source>
        <dbReference type="Proteomes" id="UP000323856"/>
    </source>
</evidence>
<evidence type="ECO:0000256" key="3">
    <source>
        <dbReference type="ARBA" id="ARBA00010712"/>
    </source>
</evidence>
<evidence type="ECO:0000256" key="2">
    <source>
        <dbReference type="ARBA" id="ARBA00004978"/>
    </source>
</evidence>
<evidence type="ECO:0000256" key="6">
    <source>
        <dbReference type="ARBA" id="ARBA00022679"/>
    </source>
</evidence>